<sequence>MSQSREKLMKRKEVEPTKLELNIAQTFCDIEKSQSPIAKNIAPLRICAVREFEVSSNKKALVVFVPFPQLAAYHRVQTQLVQELEKKLTGNTVLIVAKRRIIPKPKRGTKYTQPRPRSRTVASVHEKILDDLVYPLNIQGKHIRHRVDGSEIVKVQFEKKSRDDIKDKLDCLSVVYHNLTGKNTAFEFTH</sequence>
<comment type="caution">
    <text evidence="5">The sequence shown here is derived from an EMBL/GenBank/DDBJ whole genome shotgun (WGS) entry which is preliminary data.</text>
</comment>
<dbReference type="GO" id="GO:0005840">
    <property type="term" value="C:ribosome"/>
    <property type="evidence" value="ECO:0007669"/>
    <property type="project" value="UniProtKB-KW"/>
</dbReference>
<dbReference type="Pfam" id="PF01251">
    <property type="entry name" value="Ribosomal_S7e"/>
    <property type="match status" value="1"/>
</dbReference>
<dbReference type="InterPro" id="IPR000554">
    <property type="entry name" value="Ribosomal_eS7"/>
</dbReference>
<evidence type="ECO:0000256" key="4">
    <source>
        <dbReference type="RuleBase" id="RU364105"/>
    </source>
</evidence>
<evidence type="ECO:0000313" key="6">
    <source>
        <dbReference type="EMBL" id="KAK2959365.1"/>
    </source>
</evidence>
<accession>A0ABQ9XCH2</accession>
<evidence type="ECO:0000256" key="3">
    <source>
        <dbReference type="ARBA" id="ARBA00023274"/>
    </source>
</evidence>
<proteinExistence type="inferred from homology"/>
<keyword evidence="3 4" id="KW-0687">Ribonucleoprotein</keyword>
<evidence type="ECO:0000313" key="7">
    <source>
        <dbReference type="Proteomes" id="UP001281761"/>
    </source>
</evidence>
<evidence type="ECO:0000256" key="1">
    <source>
        <dbReference type="ARBA" id="ARBA00007820"/>
    </source>
</evidence>
<comment type="similarity">
    <text evidence="1 4">Belongs to the eukaryotic ribosomal protein eS7 family.</text>
</comment>
<dbReference type="EMBL" id="JARBJD010000030">
    <property type="protein sequence ID" value="KAK2959365.1"/>
    <property type="molecule type" value="Genomic_DNA"/>
</dbReference>
<keyword evidence="7" id="KW-1185">Reference proteome</keyword>
<reference evidence="5 7" key="1">
    <citation type="journal article" date="2022" name="bioRxiv">
        <title>Genomics of Preaxostyla Flagellates Illuminates Evolutionary Transitions and the Path Towards Mitochondrial Loss.</title>
        <authorList>
            <person name="Novak L.V.F."/>
            <person name="Treitli S.C."/>
            <person name="Pyrih J."/>
            <person name="Halakuc P."/>
            <person name="Pipaliya S.V."/>
            <person name="Vacek V."/>
            <person name="Brzon O."/>
            <person name="Soukal P."/>
            <person name="Eme L."/>
            <person name="Dacks J.B."/>
            <person name="Karnkowska A."/>
            <person name="Elias M."/>
            <person name="Hampl V."/>
        </authorList>
    </citation>
    <scope>NUCLEOTIDE SEQUENCE [LARGE SCALE GENOMIC DNA]</scope>
    <source>
        <strain evidence="5">NAU3</strain>
        <tissue evidence="5">Gut</tissue>
    </source>
</reference>
<gene>
    <name evidence="5" type="ORF">BLNAU_15935</name>
    <name evidence="6" type="ORF">BLNAU_5674</name>
</gene>
<evidence type="ECO:0000313" key="5">
    <source>
        <dbReference type="EMBL" id="KAK2949094.1"/>
    </source>
</evidence>
<dbReference type="EMBL" id="JARBJD010000162">
    <property type="protein sequence ID" value="KAK2949094.1"/>
    <property type="molecule type" value="Genomic_DNA"/>
</dbReference>
<dbReference type="PANTHER" id="PTHR11278">
    <property type="entry name" value="40S RIBOSOMAL PROTEIN S7"/>
    <property type="match status" value="1"/>
</dbReference>
<evidence type="ECO:0000256" key="2">
    <source>
        <dbReference type="ARBA" id="ARBA00022980"/>
    </source>
</evidence>
<name>A0ABQ9XCH2_9EUKA</name>
<keyword evidence="2 4" id="KW-0689">Ribosomal protein</keyword>
<protein>
    <recommendedName>
        <fullName evidence="4">40S ribosomal protein S7</fullName>
    </recommendedName>
</protein>
<dbReference type="Proteomes" id="UP001281761">
    <property type="component" value="Unassembled WGS sequence"/>
</dbReference>
<organism evidence="5 7">
    <name type="scientific">Blattamonas nauphoetae</name>
    <dbReference type="NCBI Taxonomy" id="2049346"/>
    <lineage>
        <taxon>Eukaryota</taxon>
        <taxon>Metamonada</taxon>
        <taxon>Preaxostyla</taxon>
        <taxon>Oxymonadida</taxon>
        <taxon>Blattamonas</taxon>
    </lineage>
</organism>
<dbReference type="PANTHER" id="PTHR11278:SF0">
    <property type="entry name" value="SMALL RIBOSOMAL SUBUNIT PROTEIN ES7"/>
    <property type="match status" value="1"/>
</dbReference>